<evidence type="ECO:0000256" key="9">
    <source>
        <dbReference type="ARBA" id="ARBA00029962"/>
    </source>
</evidence>
<evidence type="ECO:0000256" key="7">
    <source>
        <dbReference type="ARBA" id="ARBA00022777"/>
    </source>
</evidence>
<dbReference type="FunFam" id="3.40.50.300:FF:000225">
    <property type="entry name" value="Thymidylate kinase"/>
    <property type="match status" value="1"/>
</dbReference>
<dbReference type="GO" id="GO:0006233">
    <property type="term" value="P:dTDP biosynthetic process"/>
    <property type="evidence" value="ECO:0007669"/>
    <property type="project" value="InterPro"/>
</dbReference>
<dbReference type="PANTHER" id="PTHR10344:SF4">
    <property type="entry name" value="UMP-CMP KINASE 2, MITOCHONDRIAL"/>
    <property type="match status" value="1"/>
</dbReference>
<dbReference type="SUPFAM" id="SSF52540">
    <property type="entry name" value="P-loop containing nucleoside triphosphate hydrolases"/>
    <property type="match status" value="1"/>
</dbReference>
<dbReference type="Proteomes" id="UP000184171">
    <property type="component" value="Unassembled WGS sequence"/>
</dbReference>
<feature type="domain" description="Thymidylate kinase-like" evidence="13">
    <location>
        <begin position="7"/>
        <end position="201"/>
    </location>
</feature>
<evidence type="ECO:0000256" key="12">
    <source>
        <dbReference type="HAMAP-Rule" id="MF_00165"/>
    </source>
</evidence>
<dbReference type="GO" id="GO:0006235">
    <property type="term" value="P:dTTP biosynthetic process"/>
    <property type="evidence" value="ECO:0007669"/>
    <property type="project" value="UniProtKB-UniRule"/>
</dbReference>
<evidence type="ECO:0000313" key="15">
    <source>
        <dbReference type="Proteomes" id="UP000184171"/>
    </source>
</evidence>
<keyword evidence="7 12" id="KW-0418">Kinase</keyword>
<organism evidence="14 15">
    <name type="scientific">Malonomonas rubra DSM 5091</name>
    <dbReference type="NCBI Taxonomy" id="1122189"/>
    <lineage>
        <taxon>Bacteria</taxon>
        <taxon>Pseudomonadati</taxon>
        <taxon>Thermodesulfobacteriota</taxon>
        <taxon>Desulfuromonadia</taxon>
        <taxon>Desulfuromonadales</taxon>
        <taxon>Geopsychrobacteraceae</taxon>
        <taxon>Malonomonas</taxon>
    </lineage>
</organism>
<name>A0A1M6DGQ1_MALRU</name>
<evidence type="ECO:0000256" key="3">
    <source>
        <dbReference type="ARBA" id="ARBA00017144"/>
    </source>
</evidence>
<keyword evidence="8 12" id="KW-0067">ATP-binding</keyword>
<dbReference type="GO" id="GO:0005524">
    <property type="term" value="F:ATP binding"/>
    <property type="evidence" value="ECO:0007669"/>
    <property type="project" value="UniProtKB-UniRule"/>
</dbReference>
<evidence type="ECO:0000256" key="4">
    <source>
        <dbReference type="ARBA" id="ARBA00022679"/>
    </source>
</evidence>
<reference evidence="14 15" key="1">
    <citation type="submission" date="2016-11" db="EMBL/GenBank/DDBJ databases">
        <authorList>
            <person name="Jaros S."/>
            <person name="Januszkiewicz K."/>
            <person name="Wedrychowicz H."/>
        </authorList>
    </citation>
    <scope>NUCLEOTIDE SEQUENCE [LARGE SCALE GENOMIC DNA]</scope>
    <source>
        <strain evidence="14 15">DSM 5091</strain>
    </source>
</reference>
<dbReference type="NCBIfam" id="TIGR00041">
    <property type="entry name" value="DTMP_kinase"/>
    <property type="match status" value="1"/>
</dbReference>
<dbReference type="Pfam" id="PF02223">
    <property type="entry name" value="Thymidylate_kin"/>
    <property type="match status" value="1"/>
</dbReference>
<feature type="binding site" evidence="12">
    <location>
        <begin position="9"/>
        <end position="16"/>
    </location>
    <ligand>
        <name>ATP</name>
        <dbReference type="ChEBI" id="CHEBI:30616"/>
    </ligand>
</feature>
<dbReference type="Gene3D" id="3.40.50.300">
    <property type="entry name" value="P-loop containing nucleotide triphosphate hydrolases"/>
    <property type="match status" value="1"/>
</dbReference>
<keyword evidence="4 12" id="KW-0808">Transferase</keyword>
<dbReference type="GO" id="GO:0004798">
    <property type="term" value="F:dTMP kinase activity"/>
    <property type="evidence" value="ECO:0007669"/>
    <property type="project" value="UniProtKB-UniRule"/>
</dbReference>
<accession>A0A1M6DGQ1</accession>
<comment type="function">
    <text evidence="11 12">Phosphorylation of dTMP to form dTDP in both de novo and salvage pathways of dTTP synthesis.</text>
</comment>
<evidence type="ECO:0000256" key="2">
    <source>
        <dbReference type="ARBA" id="ARBA00012980"/>
    </source>
</evidence>
<comment type="catalytic activity">
    <reaction evidence="10 12">
        <text>dTMP + ATP = dTDP + ADP</text>
        <dbReference type="Rhea" id="RHEA:13517"/>
        <dbReference type="ChEBI" id="CHEBI:30616"/>
        <dbReference type="ChEBI" id="CHEBI:58369"/>
        <dbReference type="ChEBI" id="CHEBI:63528"/>
        <dbReference type="ChEBI" id="CHEBI:456216"/>
        <dbReference type="EC" id="2.7.4.9"/>
    </reaction>
</comment>
<dbReference type="EC" id="2.7.4.9" evidence="2 12"/>
<keyword evidence="15" id="KW-1185">Reference proteome</keyword>
<dbReference type="InterPro" id="IPR027417">
    <property type="entry name" value="P-loop_NTPase"/>
</dbReference>
<evidence type="ECO:0000256" key="10">
    <source>
        <dbReference type="ARBA" id="ARBA00048743"/>
    </source>
</evidence>
<evidence type="ECO:0000256" key="6">
    <source>
        <dbReference type="ARBA" id="ARBA00022741"/>
    </source>
</evidence>
<dbReference type="PANTHER" id="PTHR10344">
    <property type="entry name" value="THYMIDYLATE KINASE"/>
    <property type="match status" value="1"/>
</dbReference>
<evidence type="ECO:0000256" key="5">
    <source>
        <dbReference type="ARBA" id="ARBA00022727"/>
    </source>
</evidence>
<dbReference type="InterPro" id="IPR018094">
    <property type="entry name" value="Thymidylate_kinase"/>
</dbReference>
<gene>
    <name evidence="12" type="primary">tmk</name>
    <name evidence="14" type="ORF">SAMN02745165_00672</name>
</gene>
<dbReference type="OrthoDB" id="9774907at2"/>
<keyword evidence="5 12" id="KW-0545">Nucleotide biosynthesis</keyword>
<dbReference type="GO" id="GO:0005829">
    <property type="term" value="C:cytosol"/>
    <property type="evidence" value="ECO:0007669"/>
    <property type="project" value="TreeGrafter"/>
</dbReference>
<proteinExistence type="inferred from homology"/>
<evidence type="ECO:0000259" key="13">
    <source>
        <dbReference type="Pfam" id="PF02223"/>
    </source>
</evidence>
<comment type="similarity">
    <text evidence="1 12">Belongs to the thymidylate kinase family.</text>
</comment>
<sequence>MAPFITFEGIEGSGKTTQIQRLTKLLHQQGHSVLQTREPGGCSIADQIRGILLHPDNAEMDSRAELLLYAAARAQHIEQIVRPALNDNKVVICDRFTDATIAYQGDGRGLDRDLISQLNHLAAGNCRPGLTLLFDLPVETGLSRALQRESEQQNCTEGRFEREKTEFHQRIRNGYLQLAKSEPQRVKIIQADRSPEQVFEQVRGFVDSFLQAEDEK</sequence>
<dbReference type="HAMAP" id="MF_00165">
    <property type="entry name" value="Thymidylate_kinase"/>
    <property type="match status" value="1"/>
</dbReference>
<keyword evidence="6 12" id="KW-0547">Nucleotide-binding</keyword>
<evidence type="ECO:0000256" key="1">
    <source>
        <dbReference type="ARBA" id="ARBA00009776"/>
    </source>
</evidence>
<dbReference type="EMBL" id="FQZT01000002">
    <property type="protein sequence ID" value="SHI72321.1"/>
    <property type="molecule type" value="Genomic_DNA"/>
</dbReference>
<evidence type="ECO:0000256" key="11">
    <source>
        <dbReference type="ARBA" id="ARBA00057735"/>
    </source>
</evidence>
<dbReference type="InterPro" id="IPR039430">
    <property type="entry name" value="Thymidylate_kin-like_dom"/>
</dbReference>
<dbReference type="RefSeq" id="WP_072905574.1">
    <property type="nucleotide sequence ID" value="NZ_FQZT01000002.1"/>
</dbReference>
<evidence type="ECO:0000256" key="8">
    <source>
        <dbReference type="ARBA" id="ARBA00022840"/>
    </source>
</evidence>
<dbReference type="AlphaFoldDB" id="A0A1M6DGQ1"/>
<dbReference type="STRING" id="1122189.SAMN02745165_00672"/>
<evidence type="ECO:0000313" key="14">
    <source>
        <dbReference type="EMBL" id="SHI72321.1"/>
    </source>
</evidence>
<dbReference type="GO" id="GO:0006227">
    <property type="term" value="P:dUDP biosynthetic process"/>
    <property type="evidence" value="ECO:0007669"/>
    <property type="project" value="TreeGrafter"/>
</dbReference>
<protein>
    <recommendedName>
        <fullName evidence="3 12">Thymidylate kinase</fullName>
        <ecNumber evidence="2 12">2.7.4.9</ecNumber>
    </recommendedName>
    <alternativeName>
        <fullName evidence="9 12">dTMP kinase</fullName>
    </alternativeName>
</protein>
<dbReference type="CDD" id="cd01672">
    <property type="entry name" value="TMPK"/>
    <property type="match status" value="1"/>
</dbReference>